<organism evidence="1 2">
    <name type="scientific">Frankia torreyi</name>
    <dbReference type="NCBI Taxonomy" id="1856"/>
    <lineage>
        <taxon>Bacteria</taxon>
        <taxon>Bacillati</taxon>
        <taxon>Actinomycetota</taxon>
        <taxon>Actinomycetes</taxon>
        <taxon>Frankiales</taxon>
        <taxon>Frankiaceae</taxon>
        <taxon>Frankia</taxon>
    </lineage>
</organism>
<name>A0A0D8B6W6_9ACTN</name>
<dbReference type="GO" id="GO:0032259">
    <property type="term" value="P:methylation"/>
    <property type="evidence" value="ECO:0007669"/>
    <property type="project" value="UniProtKB-KW"/>
</dbReference>
<keyword evidence="1" id="KW-0489">Methyltransferase</keyword>
<reference evidence="2" key="1">
    <citation type="submission" date="2015-02" db="EMBL/GenBank/DDBJ databases">
        <title>Draft Genome of Frankia sp. CpI1-S.</title>
        <authorList>
            <person name="Oshone R.T."/>
            <person name="Ngom M."/>
            <person name="Ghodhbane-Gtari F."/>
            <person name="Gtari M."/>
            <person name="Morris K."/>
            <person name="Thomas K."/>
            <person name="Sen A."/>
            <person name="Tisa L.S."/>
        </authorList>
    </citation>
    <scope>NUCLEOTIDE SEQUENCE [LARGE SCALE GENOMIC DNA]</scope>
    <source>
        <strain evidence="2">CpI1-S</strain>
    </source>
</reference>
<dbReference type="InterPro" id="IPR029063">
    <property type="entry name" value="SAM-dependent_MTases_sf"/>
</dbReference>
<dbReference type="PIRSF" id="PIRSF017393">
    <property type="entry name" value="MTase_SAV2177"/>
    <property type="match status" value="1"/>
</dbReference>
<dbReference type="PATRIC" id="fig|1502723.3.peg.6856"/>
<proteinExistence type="predicted"/>
<dbReference type="AlphaFoldDB" id="A0A0D8B6W6"/>
<keyword evidence="2" id="KW-1185">Reference proteome</keyword>
<evidence type="ECO:0000313" key="1">
    <source>
        <dbReference type="EMBL" id="KJE19679.1"/>
    </source>
</evidence>
<keyword evidence="1" id="KW-0808">Transferase</keyword>
<dbReference type="SUPFAM" id="SSF53335">
    <property type="entry name" value="S-adenosyl-L-methionine-dependent methyltransferases"/>
    <property type="match status" value="1"/>
</dbReference>
<dbReference type="InterPro" id="IPR006764">
    <property type="entry name" value="SAM_dep_MeTrfase_SAV2177_type"/>
</dbReference>
<evidence type="ECO:0000313" key="2">
    <source>
        <dbReference type="Proteomes" id="UP000032545"/>
    </source>
</evidence>
<gene>
    <name evidence="1" type="ORF">FF36_06047</name>
</gene>
<reference evidence="1 2" key="2">
    <citation type="journal article" date="2016" name="Genome Announc.">
        <title>Permanent Draft Genome Sequences for Two Variants of Frankia sp. Strain CpI1, the First Frankia Strain Isolated from Root Nodules of Comptonia peregrina.</title>
        <authorList>
            <person name="Oshone R."/>
            <person name="Hurst S.G.IV."/>
            <person name="Abebe-Akele F."/>
            <person name="Simpson S."/>
            <person name="Morris K."/>
            <person name="Thomas W.K."/>
            <person name="Tisa L.S."/>
        </authorList>
    </citation>
    <scope>NUCLEOTIDE SEQUENCE [LARGE SCALE GENOMIC DNA]</scope>
    <source>
        <strain evidence="2">CpI1-S</strain>
    </source>
</reference>
<dbReference type="Proteomes" id="UP000032545">
    <property type="component" value="Unassembled WGS sequence"/>
</dbReference>
<sequence length="285" mass="31306">MTDAGERDLAGGQWWQSLVEERNPVDLKTDQPHSARMYDYFLGGKDNFPADREAAEQSLAAFPNLRVVARENRAFLARTVRYLAGEVGIRQFLDIGTGIPTSPNLHEIAQGIAPDARVVYADNDPIVLTHARALLTGTSQGATAYLDVDVRDVESILSSAELRDTLDVTKPVALSLIALFHFVPDSDDPYGIVRRLVDALPAGSYLALSHVTADEDPGWEQVAETYRSRGIPLQPRTREQVARFFDGLELVEPGVQVVHRWRPDGTATGLSDLEVSNYGAVGRKV</sequence>
<dbReference type="Gene3D" id="3.40.50.150">
    <property type="entry name" value="Vaccinia Virus protein VP39"/>
    <property type="match status" value="1"/>
</dbReference>
<accession>A0A0D8B6W6</accession>
<comment type="caution">
    <text evidence="1">The sequence shown here is derived from an EMBL/GenBank/DDBJ whole genome shotgun (WGS) entry which is preliminary data.</text>
</comment>
<dbReference type="EMBL" id="JYFN01000090">
    <property type="protein sequence ID" value="KJE19679.1"/>
    <property type="molecule type" value="Genomic_DNA"/>
</dbReference>
<dbReference type="Pfam" id="PF04672">
    <property type="entry name" value="Methyltransf_19"/>
    <property type="match status" value="1"/>
</dbReference>
<dbReference type="GO" id="GO:0008168">
    <property type="term" value="F:methyltransferase activity"/>
    <property type="evidence" value="ECO:0007669"/>
    <property type="project" value="UniProtKB-KW"/>
</dbReference>
<protein>
    <submittedName>
        <fullName evidence="1">S-adenosyl methyltransferase</fullName>
    </submittedName>
</protein>